<reference evidence="2" key="1">
    <citation type="journal article" date="2022" name="Mol. Ecol. Resour.">
        <title>The genomes of chicory, endive, great burdock and yacon provide insights into Asteraceae palaeo-polyploidization history and plant inulin production.</title>
        <authorList>
            <person name="Fan W."/>
            <person name="Wang S."/>
            <person name="Wang H."/>
            <person name="Wang A."/>
            <person name="Jiang F."/>
            <person name="Liu H."/>
            <person name="Zhao H."/>
            <person name="Xu D."/>
            <person name="Zhang Y."/>
        </authorList>
    </citation>
    <scope>NUCLEOTIDE SEQUENCE [LARGE SCALE GENOMIC DNA]</scope>
    <source>
        <strain evidence="2">cv. Niubang</strain>
    </source>
</reference>
<gene>
    <name evidence="1" type="ORF">L6452_02177</name>
</gene>
<dbReference type="Proteomes" id="UP001055879">
    <property type="component" value="Linkage Group LG01"/>
</dbReference>
<evidence type="ECO:0000313" key="2">
    <source>
        <dbReference type="Proteomes" id="UP001055879"/>
    </source>
</evidence>
<evidence type="ECO:0000313" key="1">
    <source>
        <dbReference type="EMBL" id="KAI3771025.1"/>
    </source>
</evidence>
<protein>
    <submittedName>
        <fullName evidence="1">Uncharacterized protein</fullName>
    </submittedName>
</protein>
<proteinExistence type="predicted"/>
<name>A0ACB9FJN7_ARCLA</name>
<organism evidence="1 2">
    <name type="scientific">Arctium lappa</name>
    <name type="common">Greater burdock</name>
    <name type="synonym">Lappa major</name>
    <dbReference type="NCBI Taxonomy" id="4217"/>
    <lineage>
        <taxon>Eukaryota</taxon>
        <taxon>Viridiplantae</taxon>
        <taxon>Streptophyta</taxon>
        <taxon>Embryophyta</taxon>
        <taxon>Tracheophyta</taxon>
        <taxon>Spermatophyta</taxon>
        <taxon>Magnoliopsida</taxon>
        <taxon>eudicotyledons</taxon>
        <taxon>Gunneridae</taxon>
        <taxon>Pentapetalae</taxon>
        <taxon>asterids</taxon>
        <taxon>campanulids</taxon>
        <taxon>Asterales</taxon>
        <taxon>Asteraceae</taxon>
        <taxon>Carduoideae</taxon>
        <taxon>Cardueae</taxon>
        <taxon>Arctiinae</taxon>
        <taxon>Arctium</taxon>
    </lineage>
</organism>
<sequence length="72" mass="8589">MRFVNTYEQLCILYVIRKPSSSSPSQLEGKKGAVQRRHIIGRHRKVSIFGYISRVWKRDCNFDWHIVEFCCN</sequence>
<accession>A0ACB9FJN7</accession>
<keyword evidence="2" id="KW-1185">Reference proteome</keyword>
<comment type="caution">
    <text evidence="1">The sequence shown here is derived from an EMBL/GenBank/DDBJ whole genome shotgun (WGS) entry which is preliminary data.</text>
</comment>
<reference evidence="1 2" key="2">
    <citation type="journal article" date="2022" name="Mol. Ecol. Resour.">
        <title>The genomes of chicory, endive, great burdock and yacon provide insights into Asteraceae paleo-polyploidization history and plant inulin production.</title>
        <authorList>
            <person name="Fan W."/>
            <person name="Wang S."/>
            <person name="Wang H."/>
            <person name="Wang A."/>
            <person name="Jiang F."/>
            <person name="Liu H."/>
            <person name="Zhao H."/>
            <person name="Xu D."/>
            <person name="Zhang Y."/>
        </authorList>
    </citation>
    <scope>NUCLEOTIDE SEQUENCE [LARGE SCALE GENOMIC DNA]</scope>
    <source>
        <strain evidence="2">cv. Niubang</strain>
    </source>
</reference>
<dbReference type="EMBL" id="CM042047">
    <property type="protein sequence ID" value="KAI3771025.1"/>
    <property type="molecule type" value="Genomic_DNA"/>
</dbReference>